<dbReference type="SMART" id="SM00487">
    <property type="entry name" value="DEXDc"/>
    <property type="match status" value="1"/>
</dbReference>
<feature type="domain" description="Helicase ATP-binding" evidence="1">
    <location>
        <begin position="86"/>
        <end position="390"/>
    </location>
</feature>
<dbReference type="InterPro" id="IPR027417">
    <property type="entry name" value="P-loop_NTPase"/>
</dbReference>
<comment type="caution">
    <text evidence="2">The sequence shown here is derived from an EMBL/GenBank/DDBJ whole genome shotgun (WGS) entry which is preliminary data.</text>
</comment>
<name>A0ABW3QF93_9BACL</name>
<keyword evidence="3" id="KW-1185">Reference proteome</keyword>
<evidence type="ECO:0000313" key="3">
    <source>
        <dbReference type="Proteomes" id="UP001597169"/>
    </source>
</evidence>
<dbReference type="Proteomes" id="UP001597169">
    <property type="component" value="Unassembled WGS sequence"/>
</dbReference>
<evidence type="ECO:0000259" key="1">
    <source>
        <dbReference type="PROSITE" id="PS51192"/>
    </source>
</evidence>
<keyword evidence="2" id="KW-0067">ATP-binding</keyword>
<gene>
    <name evidence="2" type="ORF">ACFQ3J_21615</name>
</gene>
<protein>
    <submittedName>
        <fullName evidence="2">DEAD/DEAH box helicase family protein</fullName>
    </submittedName>
</protein>
<keyword evidence="2" id="KW-0547">Nucleotide-binding</keyword>
<dbReference type="GO" id="GO:0004386">
    <property type="term" value="F:helicase activity"/>
    <property type="evidence" value="ECO:0007669"/>
    <property type="project" value="UniProtKB-KW"/>
</dbReference>
<dbReference type="SUPFAM" id="SSF52540">
    <property type="entry name" value="P-loop containing nucleoside triphosphate hydrolases"/>
    <property type="match status" value="2"/>
</dbReference>
<dbReference type="RefSeq" id="WP_090727340.1">
    <property type="nucleotide sequence ID" value="NZ_JBHTKX010000004.1"/>
</dbReference>
<dbReference type="Pfam" id="PF04851">
    <property type="entry name" value="ResIII"/>
    <property type="match status" value="1"/>
</dbReference>
<accession>A0ABW3QF93</accession>
<dbReference type="InterPro" id="IPR006935">
    <property type="entry name" value="Helicase/UvrB_N"/>
</dbReference>
<organism evidence="2 3">
    <name type="scientific">Paenibacillus provencensis</name>
    <dbReference type="NCBI Taxonomy" id="441151"/>
    <lineage>
        <taxon>Bacteria</taxon>
        <taxon>Bacillati</taxon>
        <taxon>Bacillota</taxon>
        <taxon>Bacilli</taxon>
        <taxon>Bacillales</taxon>
        <taxon>Paenibacillaceae</taxon>
        <taxon>Paenibacillus</taxon>
    </lineage>
</organism>
<sequence length="941" mass="106285">MSESSEISNVVIEAIDPALEEKKVSSLSDVESIGDYLGLFGADLIRRLNDEYVPVHHPGQNKPLQLLENLKRPLFQAQAHVVTALIKGFQRHRNLLVIGEPGTGKTSVSISVFYSLITELLQKKSGRVLYMVPNHLIKKTKREWGILLDKDLFEVHFLSDYIDVIKLRDSRRLETKPKKIEVYIIARDTAKLGYIYEPVAHWSDRTYQQQFQNNDGTVRTVEKVAFRGWRCPDCGGQLMKEKEDSLVPMEYEDFFNKHGKPTRRKTNLYCSNQVRLYKNVDPDKDETRICGSRLWQAKNSKKSYISGKPKPVAGVAPRKVSPADLFKRWFKGKFDLAIGDECHELAGGSAQAHAFHVFLNCAKRGIAMTGTLSNGYASSLFELFFRMFPSRLKQMGFNWGDVGKWVDLYGVRERVTKIRDDGDLNSSSNGKSKRTSVKELPAAAPQLFTDILSDVAVFIQMADMFEVLPELKEGPMSVPLEGERRLISCKTQIVRRPGRKRKIEKKMRLLAPDWYLRKNLTEVENRLREAVQKELAAGGQSVLLGSLVNTLLSYSDVPFNFEGVFHPDTGECIVPGSYRLSERLLYPKELQMIKFVRSQLKLGRRVGIYATYTGKMGTLQRLSQLLEERGIKTALLGTEVKGPDREEWIAERVREGAQVILTNPILVSTGLDLLMFPSLYFYQTGHRLNIVRQASRRHWRIGQPNKCLTVYNSYQGTMQELAINLMAAKMSAAQALEGQFSQEGLSALTEGSGGSLATELAKRFVGNNIEGVESAESIWGKMTIDATQFIPESSVQALVQEDTINDNSSDFVEVEVPSVDVIEAGSLQEVLLKWADESIPADLHSRFEQQIKYVVERVKQGVEGLEFSCSAESTVLSWDRSKAPRDAIDFRRWVFNLTNKIVHEQSTSKQEKIRLVVEGNKPAAKTKKKYNVGAGQIAFNF</sequence>
<keyword evidence="2" id="KW-0378">Hydrolase</keyword>
<evidence type="ECO:0000313" key="2">
    <source>
        <dbReference type="EMBL" id="MFD1130746.1"/>
    </source>
</evidence>
<keyword evidence="2" id="KW-0347">Helicase</keyword>
<dbReference type="EMBL" id="JBHTKX010000004">
    <property type="protein sequence ID" value="MFD1130746.1"/>
    <property type="molecule type" value="Genomic_DNA"/>
</dbReference>
<dbReference type="InterPro" id="IPR014001">
    <property type="entry name" value="Helicase_ATP-bd"/>
</dbReference>
<proteinExistence type="predicted"/>
<reference evidence="3" key="1">
    <citation type="journal article" date="2019" name="Int. J. Syst. Evol. Microbiol.">
        <title>The Global Catalogue of Microorganisms (GCM) 10K type strain sequencing project: providing services to taxonomists for standard genome sequencing and annotation.</title>
        <authorList>
            <consortium name="The Broad Institute Genomics Platform"/>
            <consortium name="The Broad Institute Genome Sequencing Center for Infectious Disease"/>
            <person name="Wu L."/>
            <person name="Ma J."/>
        </authorList>
    </citation>
    <scope>NUCLEOTIDE SEQUENCE [LARGE SCALE GENOMIC DNA]</scope>
    <source>
        <strain evidence="3">CCUG 53519</strain>
    </source>
</reference>
<dbReference type="Gene3D" id="3.40.50.300">
    <property type="entry name" value="P-loop containing nucleotide triphosphate hydrolases"/>
    <property type="match status" value="2"/>
</dbReference>
<dbReference type="PROSITE" id="PS51192">
    <property type="entry name" value="HELICASE_ATP_BIND_1"/>
    <property type="match status" value="1"/>
</dbReference>